<dbReference type="HOGENOM" id="CLU_005350_12_2_1"/>
<dbReference type="SMART" id="SM00164">
    <property type="entry name" value="TBC"/>
    <property type="match status" value="1"/>
</dbReference>
<organism evidence="3 4">
    <name type="scientific">Huiozyma naganishii (strain ATCC MYA-139 / BCRC 22969 / CBS 8797 / KCTC 17520 / NBRC 10181 / NCYC 3082 / Yp74L-3)</name>
    <name type="common">Yeast</name>
    <name type="synonym">Kazachstania naganishii</name>
    <dbReference type="NCBI Taxonomy" id="1071383"/>
    <lineage>
        <taxon>Eukaryota</taxon>
        <taxon>Fungi</taxon>
        <taxon>Dikarya</taxon>
        <taxon>Ascomycota</taxon>
        <taxon>Saccharomycotina</taxon>
        <taxon>Saccharomycetes</taxon>
        <taxon>Saccharomycetales</taxon>
        <taxon>Saccharomycetaceae</taxon>
        <taxon>Huiozyma</taxon>
    </lineage>
</organism>
<dbReference type="GeneID" id="34528363"/>
<evidence type="ECO:0000256" key="1">
    <source>
        <dbReference type="SAM" id="MobiDB-lite"/>
    </source>
</evidence>
<dbReference type="Gene3D" id="1.10.8.270">
    <property type="entry name" value="putative rabgap domain of human tbc1 domain family member 14 like domains"/>
    <property type="match status" value="1"/>
</dbReference>
<feature type="region of interest" description="Disordered" evidence="1">
    <location>
        <begin position="659"/>
        <end position="684"/>
    </location>
</feature>
<dbReference type="KEGG" id="kng:KNAG_0K02330"/>
<dbReference type="GO" id="GO:0006887">
    <property type="term" value="P:exocytosis"/>
    <property type="evidence" value="ECO:0007669"/>
    <property type="project" value="EnsemblFungi"/>
</dbReference>
<dbReference type="PROSITE" id="PS50086">
    <property type="entry name" value="TBC_RABGAP"/>
    <property type="match status" value="1"/>
</dbReference>
<dbReference type="GO" id="GO:0032880">
    <property type="term" value="P:regulation of protein localization"/>
    <property type="evidence" value="ECO:0007669"/>
    <property type="project" value="EnsemblFungi"/>
</dbReference>
<dbReference type="RefSeq" id="XP_022466841.1">
    <property type="nucleotide sequence ID" value="XM_022610556.1"/>
</dbReference>
<feature type="region of interest" description="Disordered" evidence="1">
    <location>
        <begin position="122"/>
        <end position="171"/>
    </location>
</feature>
<feature type="domain" description="Rab-GAP TBC" evidence="2">
    <location>
        <begin position="247"/>
        <end position="475"/>
    </location>
</feature>
<evidence type="ECO:0000313" key="4">
    <source>
        <dbReference type="Proteomes" id="UP000006310"/>
    </source>
</evidence>
<feature type="compositionally biased region" description="Acidic residues" evidence="1">
    <location>
        <begin position="139"/>
        <end position="148"/>
    </location>
</feature>
<keyword evidence="4" id="KW-1185">Reference proteome</keyword>
<dbReference type="InterPro" id="IPR000195">
    <property type="entry name" value="Rab-GAP-TBC_dom"/>
</dbReference>
<accession>J7SAZ4</accession>
<feature type="compositionally biased region" description="Polar residues" evidence="1">
    <location>
        <begin position="602"/>
        <end position="615"/>
    </location>
</feature>
<dbReference type="InterPro" id="IPR035969">
    <property type="entry name" value="Rab-GAP_TBC_sf"/>
</dbReference>
<dbReference type="InterPro" id="IPR050302">
    <property type="entry name" value="Rab_GAP_TBC_domain"/>
</dbReference>
<feature type="region of interest" description="Disordered" evidence="1">
    <location>
        <begin position="591"/>
        <end position="646"/>
    </location>
</feature>
<dbReference type="GO" id="GO:0005886">
    <property type="term" value="C:plasma membrane"/>
    <property type="evidence" value="ECO:0007669"/>
    <property type="project" value="EnsemblFungi"/>
</dbReference>
<feature type="compositionally biased region" description="Polar residues" evidence="1">
    <location>
        <begin position="661"/>
        <end position="671"/>
    </location>
</feature>
<sequence>MAPQSFTNRLAMIKSPSVPNFAGSDPRSKKVECDHISDPRLLSALTLELSDARNSAVLSNLQIGKDHLESRDNSSSNLSVLDLYNDNIDDDDVNLPGGKEGSSGSIGSEINLLGHELNLLSTTPEVDPDDADSDNHRDDEDDDGDDNSIDQNRPKETPHVNESSKVSGSREISLEDQYDEYGFKKQSNYADTEVYNRWSQEYSECCSRRRFKWRQLMQKHRISTDGSSVPLVFPPKNEKLKRYVRKGIPAEWRGTAWWYFAGGQETLDANIGVYDKLVKKVEKIQRGHKAEKYSKVLSDMEIIERDLNRTFPDNVHFQKNDTSSGEEPEMITSLRRILVGFSIYNPKIGYCQSMNFLAGLLLLFLREEKVFWMLVIITSRYLPGVHNVNLEGVNVDQGVLLLCVKEYIPELWAQIKPTCEQTVLSTRGKRPVKNEFLYRLPPITLCTASWFMSCFIGVVPIETTLRIWDCMFYEGSHFLFKISLGILKLSEHKLNMNKHRGRGSPLNKFYQHGDSSSGERVDRLYGEDESDIEMFQVIQSFPKSFIDVNDLFDRTIFKKRASFNNLDQEEIDRCRKYVQTQRNKYKEFVEHKDVRGGDSRQIGEQTRATSVSNAPKSKGVVPSTAPSSPSLRKQHGKSGTLRDDTDLRTVLGREDYGFKRSLTNGNWNNGLKQKMRQMRKKRDK</sequence>
<dbReference type="PANTHER" id="PTHR47219:SF9">
    <property type="entry name" value="GTPASE ACTIVATING PROTEIN AND CENTROSOME-ASSOCIATED, ISOFORM B"/>
    <property type="match status" value="1"/>
</dbReference>
<dbReference type="GO" id="GO:0043332">
    <property type="term" value="C:mating projection tip"/>
    <property type="evidence" value="ECO:0007669"/>
    <property type="project" value="EnsemblFungi"/>
</dbReference>
<reference evidence="3 4" key="1">
    <citation type="journal article" date="2011" name="Proc. Natl. Acad. Sci. U.S.A.">
        <title>Evolutionary erosion of yeast sex chromosomes by mating-type switching accidents.</title>
        <authorList>
            <person name="Gordon J.L."/>
            <person name="Armisen D."/>
            <person name="Proux-Wera E."/>
            <person name="Oheigeartaigh S.S."/>
            <person name="Byrne K.P."/>
            <person name="Wolfe K.H."/>
        </authorList>
    </citation>
    <scope>NUCLEOTIDE SEQUENCE [LARGE SCALE GENOMIC DNA]</scope>
    <source>
        <strain evidence="4">ATCC MYA-139 / BCRC 22969 / CBS 8797 / CCRC 22969 / KCTC 17520 / NBRC 10181 / NCYC 3082</strain>
    </source>
</reference>
<dbReference type="STRING" id="1071383.J7SAZ4"/>
<evidence type="ECO:0000313" key="3">
    <source>
        <dbReference type="EMBL" id="CCK72596.1"/>
    </source>
</evidence>
<dbReference type="Proteomes" id="UP000006310">
    <property type="component" value="Chromosome 11"/>
</dbReference>
<dbReference type="GO" id="GO:0000131">
    <property type="term" value="C:incipient cellular bud site"/>
    <property type="evidence" value="ECO:0007669"/>
    <property type="project" value="EnsemblFungi"/>
</dbReference>
<dbReference type="OMA" id="VECDHIS"/>
<feature type="compositionally biased region" description="Basic residues" evidence="1">
    <location>
        <begin position="673"/>
        <end position="684"/>
    </location>
</feature>
<dbReference type="EMBL" id="HE978324">
    <property type="protein sequence ID" value="CCK72596.1"/>
    <property type="molecule type" value="Genomic_DNA"/>
</dbReference>
<dbReference type="GO" id="GO:0005935">
    <property type="term" value="C:cellular bud neck"/>
    <property type="evidence" value="ECO:0007669"/>
    <property type="project" value="EnsemblFungi"/>
</dbReference>
<dbReference type="GO" id="GO:0070649">
    <property type="term" value="P:formin-nucleated actin cable assembly"/>
    <property type="evidence" value="ECO:0007669"/>
    <property type="project" value="EnsemblFungi"/>
</dbReference>
<dbReference type="SUPFAM" id="SSF47923">
    <property type="entry name" value="Ypt/Rab-GAP domain of gyp1p"/>
    <property type="match status" value="2"/>
</dbReference>
<dbReference type="FunFam" id="1.10.472.80:FF:000057">
    <property type="entry name" value="GTPase-activating protein"/>
    <property type="match status" value="1"/>
</dbReference>
<dbReference type="GO" id="GO:0005770">
    <property type="term" value="C:late endosome"/>
    <property type="evidence" value="ECO:0007669"/>
    <property type="project" value="EnsemblFungi"/>
</dbReference>
<dbReference type="AlphaFoldDB" id="J7SAZ4"/>
<dbReference type="FunFam" id="1.10.8.270:FF:000026">
    <property type="entry name" value="TBC (Tre-2/Bub2/Cdc16) domain family"/>
    <property type="match status" value="1"/>
</dbReference>
<dbReference type="Pfam" id="PF00566">
    <property type="entry name" value="RabGAP-TBC"/>
    <property type="match status" value="1"/>
</dbReference>
<dbReference type="GO" id="GO:0005934">
    <property type="term" value="C:cellular bud tip"/>
    <property type="evidence" value="ECO:0007669"/>
    <property type="project" value="EnsemblFungi"/>
</dbReference>
<dbReference type="GO" id="GO:0000329">
    <property type="term" value="C:fungal-type vacuole membrane"/>
    <property type="evidence" value="ECO:0007669"/>
    <property type="project" value="EnsemblFungi"/>
</dbReference>
<dbReference type="Gene3D" id="1.10.472.80">
    <property type="entry name" value="Ypt/Rab-GAP domain of gyp1p, domain 3"/>
    <property type="match status" value="1"/>
</dbReference>
<dbReference type="GO" id="GO:0000133">
    <property type="term" value="C:polarisome"/>
    <property type="evidence" value="ECO:0007669"/>
    <property type="project" value="EnsemblFungi"/>
</dbReference>
<dbReference type="GO" id="GO:0005096">
    <property type="term" value="F:GTPase activator activity"/>
    <property type="evidence" value="ECO:0007669"/>
    <property type="project" value="EnsemblFungi"/>
</dbReference>
<dbReference type="GO" id="GO:0005829">
    <property type="term" value="C:cytosol"/>
    <property type="evidence" value="ECO:0007669"/>
    <property type="project" value="EnsemblFungi"/>
</dbReference>
<gene>
    <name evidence="3" type="primary">KNAG0K02330</name>
    <name evidence="3" type="ordered locus">KNAG_0K02330</name>
</gene>
<evidence type="ECO:0000259" key="2">
    <source>
        <dbReference type="PROSITE" id="PS50086"/>
    </source>
</evidence>
<dbReference type="eggNOG" id="KOG2058">
    <property type="taxonomic scope" value="Eukaryota"/>
</dbReference>
<protein>
    <recommendedName>
        <fullName evidence="2">Rab-GAP TBC domain-containing protein</fullName>
    </recommendedName>
</protein>
<dbReference type="PANTHER" id="PTHR47219">
    <property type="entry name" value="RAB GTPASE-ACTIVATING PROTEIN 1-LIKE"/>
    <property type="match status" value="1"/>
</dbReference>
<reference evidence="4" key="2">
    <citation type="submission" date="2012-08" db="EMBL/GenBank/DDBJ databases">
        <title>Genome sequence of Kazachstania naganishii.</title>
        <authorList>
            <person name="Gordon J.L."/>
            <person name="Armisen D."/>
            <person name="Proux-Wera E."/>
            <person name="OhEigeartaigh S.S."/>
            <person name="Byrne K.P."/>
            <person name="Wolfe K.H."/>
        </authorList>
    </citation>
    <scope>NUCLEOTIDE SEQUENCE [LARGE SCALE GENOMIC DNA]</scope>
    <source>
        <strain evidence="4">ATCC MYA-139 / BCRC 22969 / CBS 8797 / CCRC 22969 / KCTC 17520 / NBRC 10181 / NCYC 3082</strain>
    </source>
</reference>
<dbReference type="GO" id="GO:0031267">
    <property type="term" value="F:small GTPase binding"/>
    <property type="evidence" value="ECO:0007669"/>
    <property type="project" value="TreeGrafter"/>
</dbReference>
<dbReference type="OrthoDB" id="294251at2759"/>
<proteinExistence type="predicted"/>
<dbReference type="GO" id="GO:0006897">
    <property type="term" value="P:endocytosis"/>
    <property type="evidence" value="ECO:0007669"/>
    <property type="project" value="EnsemblFungi"/>
</dbReference>
<name>J7SAZ4_HUIN7</name>